<organism evidence="4 5">
    <name type="scientific">Parelaphostrongylus tenuis</name>
    <name type="common">Meningeal worm</name>
    <dbReference type="NCBI Taxonomy" id="148309"/>
    <lineage>
        <taxon>Eukaryota</taxon>
        <taxon>Metazoa</taxon>
        <taxon>Ecdysozoa</taxon>
        <taxon>Nematoda</taxon>
        <taxon>Chromadorea</taxon>
        <taxon>Rhabditida</taxon>
        <taxon>Rhabditina</taxon>
        <taxon>Rhabditomorpha</taxon>
        <taxon>Strongyloidea</taxon>
        <taxon>Metastrongylidae</taxon>
        <taxon>Parelaphostrongylus</taxon>
    </lineage>
</organism>
<dbReference type="SUPFAM" id="SSF48371">
    <property type="entry name" value="ARM repeat"/>
    <property type="match status" value="1"/>
</dbReference>
<dbReference type="PANTHER" id="PTHR22100">
    <property type="entry name" value="WINGS APART-LIKE PROTEIN HOMOLOG"/>
    <property type="match status" value="1"/>
</dbReference>
<feature type="region of interest" description="Disordered" evidence="2">
    <location>
        <begin position="170"/>
        <end position="196"/>
    </location>
</feature>
<comment type="caution">
    <text evidence="4">The sequence shown here is derived from an EMBL/GenBank/DDBJ whole genome shotgun (WGS) entry which is preliminary data.</text>
</comment>
<dbReference type="InterPro" id="IPR016024">
    <property type="entry name" value="ARM-type_fold"/>
</dbReference>
<protein>
    <recommendedName>
        <fullName evidence="3">WAPL domain-containing protein</fullName>
    </recommendedName>
</protein>
<sequence>MSYSRSINPDHRAYGSFGPNSKASALFDAAFSKPLPKKRDQTQKPLATVRSDPATVDSLPSVSDAVPMHDSPKQVFSPPISLPESTSTDETVENENALSSSSDEDSQPIPSTAGPSVITTNRSESTGIPTWFTVFILIPISPPSSTSCSVPLENKFAGPRERRPIYQHKWTTGDDDETEGGISASNEFKTSANTSVPTISSQRLPVGIRGSDTARVHRVKEAHQCLESGEHDDFKQDIEYILSTMNSEASTNVKCLSTLSLARKCVSFEFRQFVRSEGVISNVFKVLADAASDQNLALCASTVIYLMSRDFIPMPVDTHSLRLLSQLLRIEKLEQNDEQKKYASLVWEVFTSYLERMESSGKKIVFHLTQEQLSPSSLILDALVFLLARRMDENLKTELLNLGILQWIVGKVEKIVLRLLHDKLIESEANQQLSVLERCFRILESCTLFHKKNQAFLISHRGSLLIQMCGKLMTIIHDTVSSPSVGSQLACSYITCLSLMARLLMNLSHENELCCTKLGQVPGFLPLCLSSYTFLVPKYAPEDKKFDLYVMMTSLCVNLVERCNSNRRKLIDTSVKVHSHDGEDTEYKALDALAILFTIHEAKARNIDEDLDKDIAFEEPIEEDNNDTDEECRDDGRLDRAKMNEMSEREMLQAVQNAMSKASAHMEDSVVASYVALLIGCLLQQNEGHAAAVRSHLQGGSFSPMIDQLQRFLEFMKIASKKAGGCRSIERIIDLLDRLN</sequence>
<name>A0AAD5MP51_PARTN</name>
<dbReference type="PANTHER" id="PTHR22100:SF13">
    <property type="entry name" value="WINGS APART-LIKE PROTEIN HOMOLOG"/>
    <property type="match status" value="1"/>
</dbReference>
<evidence type="ECO:0000313" key="4">
    <source>
        <dbReference type="EMBL" id="KAJ1351184.1"/>
    </source>
</evidence>
<dbReference type="InterPro" id="IPR012502">
    <property type="entry name" value="WAPL_dom"/>
</dbReference>
<feature type="region of interest" description="Disordered" evidence="2">
    <location>
        <begin position="1"/>
        <end position="20"/>
    </location>
</feature>
<dbReference type="InterPro" id="IPR039874">
    <property type="entry name" value="WAPL"/>
</dbReference>
<feature type="compositionally biased region" description="Polar residues" evidence="2">
    <location>
        <begin position="183"/>
        <end position="196"/>
    </location>
</feature>
<feature type="region of interest" description="Disordered" evidence="2">
    <location>
        <begin position="34"/>
        <end position="123"/>
    </location>
</feature>
<dbReference type="PROSITE" id="PS51271">
    <property type="entry name" value="WAPL"/>
    <property type="match status" value="1"/>
</dbReference>
<dbReference type="InterPro" id="IPR022771">
    <property type="entry name" value="WAPL_C"/>
</dbReference>
<dbReference type="Proteomes" id="UP001196413">
    <property type="component" value="Unassembled WGS sequence"/>
</dbReference>
<comment type="similarity">
    <text evidence="1">Belongs to the WAPL family.</text>
</comment>
<dbReference type="InterPro" id="IPR011989">
    <property type="entry name" value="ARM-like"/>
</dbReference>
<evidence type="ECO:0000259" key="3">
    <source>
        <dbReference type="PROSITE" id="PS51271"/>
    </source>
</evidence>
<dbReference type="Pfam" id="PF07814">
    <property type="entry name" value="WAPL"/>
    <property type="match status" value="1"/>
</dbReference>
<dbReference type="AlphaFoldDB" id="A0AAD5MP51"/>
<feature type="domain" description="WAPL" evidence="3">
    <location>
        <begin position="206"/>
        <end position="719"/>
    </location>
</feature>
<dbReference type="EMBL" id="JAHQIW010001023">
    <property type="protein sequence ID" value="KAJ1351184.1"/>
    <property type="molecule type" value="Genomic_DNA"/>
</dbReference>
<accession>A0AAD5MP51</accession>
<reference evidence="4" key="1">
    <citation type="submission" date="2021-06" db="EMBL/GenBank/DDBJ databases">
        <title>Parelaphostrongylus tenuis whole genome reference sequence.</title>
        <authorList>
            <person name="Garwood T.J."/>
            <person name="Larsen P.A."/>
            <person name="Fountain-Jones N.M."/>
            <person name="Garbe J.R."/>
            <person name="Macchietto M.G."/>
            <person name="Kania S.A."/>
            <person name="Gerhold R.W."/>
            <person name="Richards J.E."/>
            <person name="Wolf T.M."/>
        </authorList>
    </citation>
    <scope>NUCLEOTIDE SEQUENCE</scope>
    <source>
        <strain evidence="4">MNPRO001-30</strain>
        <tissue evidence="4">Meninges</tissue>
    </source>
</reference>
<evidence type="ECO:0000256" key="2">
    <source>
        <dbReference type="SAM" id="MobiDB-lite"/>
    </source>
</evidence>
<feature type="compositionally biased region" description="Polar residues" evidence="2">
    <location>
        <begin position="108"/>
        <end position="123"/>
    </location>
</feature>
<dbReference type="Gene3D" id="1.25.10.10">
    <property type="entry name" value="Leucine-rich Repeat Variant"/>
    <property type="match status" value="1"/>
</dbReference>
<gene>
    <name evidence="4" type="ORF">KIN20_007153</name>
</gene>
<evidence type="ECO:0000256" key="1">
    <source>
        <dbReference type="ARBA" id="ARBA00006854"/>
    </source>
</evidence>
<evidence type="ECO:0000313" key="5">
    <source>
        <dbReference type="Proteomes" id="UP001196413"/>
    </source>
</evidence>
<keyword evidence="5" id="KW-1185">Reference proteome</keyword>
<feature type="compositionally biased region" description="Polar residues" evidence="2">
    <location>
        <begin position="83"/>
        <end position="101"/>
    </location>
</feature>
<proteinExistence type="inferred from homology"/>